<feature type="region of interest" description="Disordered" evidence="2">
    <location>
        <begin position="66"/>
        <end position="87"/>
    </location>
</feature>
<keyword evidence="3" id="KW-0812">Transmembrane</keyword>
<accession>A0AAV2HXM2</accession>
<keyword evidence="5" id="KW-1185">Reference proteome</keyword>
<evidence type="ECO:0000313" key="4">
    <source>
        <dbReference type="EMBL" id="CAL1537687.1"/>
    </source>
</evidence>
<feature type="transmembrane region" description="Helical" evidence="3">
    <location>
        <begin position="441"/>
        <end position="463"/>
    </location>
</feature>
<feature type="coiled-coil region" evidence="1">
    <location>
        <begin position="677"/>
        <end position="711"/>
    </location>
</feature>
<feature type="compositionally biased region" description="Basic and acidic residues" evidence="2">
    <location>
        <begin position="157"/>
        <end position="169"/>
    </location>
</feature>
<dbReference type="Proteomes" id="UP001497497">
    <property type="component" value="Unassembled WGS sequence"/>
</dbReference>
<organism evidence="4 5">
    <name type="scientific">Lymnaea stagnalis</name>
    <name type="common">Great pond snail</name>
    <name type="synonym">Helix stagnalis</name>
    <dbReference type="NCBI Taxonomy" id="6523"/>
    <lineage>
        <taxon>Eukaryota</taxon>
        <taxon>Metazoa</taxon>
        <taxon>Spiralia</taxon>
        <taxon>Lophotrochozoa</taxon>
        <taxon>Mollusca</taxon>
        <taxon>Gastropoda</taxon>
        <taxon>Heterobranchia</taxon>
        <taxon>Euthyneura</taxon>
        <taxon>Panpulmonata</taxon>
        <taxon>Hygrophila</taxon>
        <taxon>Lymnaeoidea</taxon>
        <taxon>Lymnaeidae</taxon>
        <taxon>Lymnaea</taxon>
    </lineage>
</organism>
<evidence type="ECO:0000256" key="2">
    <source>
        <dbReference type="SAM" id="MobiDB-lite"/>
    </source>
</evidence>
<evidence type="ECO:0000256" key="1">
    <source>
        <dbReference type="SAM" id="Coils"/>
    </source>
</evidence>
<keyword evidence="3" id="KW-1133">Transmembrane helix</keyword>
<feature type="compositionally biased region" description="Acidic residues" evidence="2">
    <location>
        <begin position="382"/>
        <end position="397"/>
    </location>
</feature>
<keyword evidence="1" id="KW-0175">Coiled coil</keyword>
<reference evidence="4 5" key="1">
    <citation type="submission" date="2024-04" db="EMBL/GenBank/DDBJ databases">
        <authorList>
            <consortium name="Genoscope - CEA"/>
            <person name="William W."/>
        </authorList>
    </citation>
    <scope>NUCLEOTIDE SEQUENCE [LARGE SCALE GENOMIC DNA]</scope>
</reference>
<protein>
    <submittedName>
        <fullName evidence="4">Uncharacterized protein</fullName>
    </submittedName>
</protein>
<feature type="region of interest" description="Disordered" evidence="2">
    <location>
        <begin position="157"/>
        <end position="188"/>
    </location>
</feature>
<feature type="compositionally biased region" description="Polar residues" evidence="2">
    <location>
        <begin position="173"/>
        <end position="184"/>
    </location>
</feature>
<keyword evidence="3" id="KW-0472">Membrane</keyword>
<proteinExistence type="predicted"/>
<feature type="region of interest" description="Disordered" evidence="2">
    <location>
        <begin position="357"/>
        <end position="403"/>
    </location>
</feature>
<name>A0AAV2HXM2_LYMST</name>
<dbReference type="EMBL" id="CAXITT010000271">
    <property type="protein sequence ID" value="CAL1537687.1"/>
    <property type="molecule type" value="Genomic_DNA"/>
</dbReference>
<comment type="caution">
    <text evidence="4">The sequence shown here is derived from an EMBL/GenBank/DDBJ whole genome shotgun (WGS) entry which is preliminary data.</text>
</comment>
<sequence length="1391" mass="160403">MSAPQKNNSELELFNLSSWTLISSQGDILATDCDSESSESSVEVVSLEGREIVAFSSRHLERKNNVPVEENISTQPDKVNTSSSSYSTDQEPLALSLDCIQLQESVHRVKDAIITTQNADNNDVLTKNLDKQYETESFSESHSVSDLKHDFKYQNDNEETSHDTKHQNDNEDTQTVPQASNTLPVRNGDLPINKPIVIVLDDSYNKPNDESKDWTQEGEKDIINDEESISKDSGITTDIYHDNTEIQAACCLELLAERQQFCSIGDTQFGTLNSVCSYNENLRSSSPVSFEESDIIHLLEDSANLNSTLAHNDSDTDSDFVRLDSDHLDLAEGNGIVVMAMHRSDSSIGPTFSFMRAEGSQEQESPLRMIVNPEDLDRNDDTESSTEDDRIESEQSEADSFSFNNDVGDLSVFADIGDLPLDVGNVPRNYIHCPNNHLSTVLNIIVIIAAILTMGISLGIIMATDLEIEEWQNAYEVQNNKVYLLELQLQGKMKALQYKEKRVRELEPQLREMKSMAKMLKGKANSYATAMDILIEYSLMRKESTEQGLNLLKKVVQDYINCEKSNQDGSSACHLKVLALLKNPNFPEETKHLSHKNPGNSSEDSHAESKVNMPDKEIVPFEMNPIALEVDDEFKQDHLLVDSVPKAFAAFPIVLDIKHLQQSLTREQQRALHWQQLYLAERRQRERERENEELEDERDRELWEHEKEQLDQVECLKNITMFAQQIGRWNLSAFDDFANLSLLLSGVAELKQSVLDSIQRVWGGGREIQAEYSQNERILQKSKADKKMLYNYVNEVLNEIKDWPNKETRVEYLWNRISDVKQVLEYIASNKILVVADHVINKFDELTFGGENFVLSRLQIIELITQVFSDLKQELSTKDDVNEAKGKTFENSGAATQERRTTKVQITSVDDFSSCIDDVKKNSWHKQLGKIIKKTGVTVGQKMKKTWHNLKSLWHNEKSTWQSLKTMWHEKKPSIIHMAKGLKYRVMSVSSKFKKLCTDLQKALFRQGKEMVDIHSKCVYKARKQWQKEVYRDPCTVIGKFTAECNFDRKQIKKNLKRINHEFTQLLKISNVNYFKVLNHTKRVDSVYKQLRAFQKQWGNSKLLLKTDLDWVDCQNIWWLTAADSMHQNNEGLLEVNKCDSIRLQDNLNEGHCRSHLKDHFRQETSNLKSESVEELHGENNEYVLSGSENKGFSIAIDGEEDEYTRLSKNNNHLEVNDTQPLEEEWFLERARDKLRNRREKEKSDWVSESAAETREKKLDEVPQSTWVFKKAQYREDKRKEEHRADWLLERSSLHLACDEGTNECGAALKYSQHQYKSANWYLKQAEDRQKIRKQESASDWLFERAAQRKKMHKTSKFGRVHIFNENYNSKLEDHHYTKPYQQAYGKASSP</sequence>
<evidence type="ECO:0000256" key="3">
    <source>
        <dbReference type="SAM" id="Phobius"/>
    </source>
</evidence>
<feature type="compositionally biased region" description="Polar residues" evidence="2">
    <location>
        <begin position="71"/>
        <end position="87"/>
    </location>
</feature>
<gene>
    <name evidence="4" type="ORF">GSLYS_00011589001</name>
</gene>
<evidence type="ECO:0000313" key="5">
    <source>
        <dbReference type="Proteomes" id="UP001497497"/>
    </source>
</evidence>
<feature type="region of interest" description="Disordered" evidence="2">
    <location>
        <begin position="588"/>
        <end position="611"/>
    </location>
</feature>